<evidence type="ECO:0000259" key="1">
    <source>
        <dbReference type="Pfam" id="PF01471"/>
    </source>
</evidence>
<dbReference type="InterPro" id="IPR000400">
    <property type="entry name" value="Glyco_hydro_46"/>
</dbReference>
<keyword evidence="3" id="KW-1185">Reference proteome</keyword>
<name>A0ABX1Q5I7_9RHOO</name>
<dbReference type="SUPFAM" id="SSF53955">
    <property type="entry name" value="Lysozyme-like"/>
    <property type="match status" value="1"/>
</dbReference>
<dbReference type="InterPro" id="IPR036366">
    <property type="entry name" value="PGBDSf"/>
</dbReference>
<proteinExistence type="predicted"/>
<feature type="domain" description="Peptidoglycan binding-like" evidence="1">
    <location>
        <begin position="254"/>
        <end position="308"/>
    </location>
</feature>
<dbReference type="Proteomes" id="UP000648984">
    <property type="component" value="Unassembled WGS sequence"/>
</dbReference>
<gene>
    <name evidence="2" type="ORF">GPA25_02205</name>
</gene>
<reference evidence="2 3" key="1">
    <citation type="submission" date="2019-12" db="EMBL/GenBank/DDBJ databases">
        <title>Comparative genomics gives insights into the taxonomy of the Azoarcus-Aromatoleum group and reveals separate origins of nif in the plant-associated Azoarcus and non-plant-associated Aromatoleum sub-groups.</title>
        <authorList>
            <person name="Lafos M."/>
            <person name="Maluk M."/>
            <person name="Batista M."/>
            <person name="Junghare M."/>
            <person name="Carmona M."/>
            <person name="Faoro H."/>
            <person name="Cruz L.M."/>
            <person name="Battistoni F."/>
            <person name="De Souza E."/>
            <person name="Pedrosa F."/>
            <person name="Chen W.-M."/>
            <person name="Poole P.S."/>
            <person name="Dixon R.A."/>
            <person name="James E.K."/>
        </authorList>
    </citation>
    <scope>NUCLEOTIDE SEQUENCE [LARGE SCALE GENOMIC DNA]</scope>
    <source>
        <strain evidence="2 3">22Lin</strain>
    </source>
</reference>
<comment type="caution">
    <text evidence="2">The sequence shown here is derived from an EMBL/GenBank/DDBJ whole genome shotgun (WGS) entry which is preliminary data.</text>
</comment>
<dbReference type="InterPro" id="IPR002477">
    <property type="entry name" value="Peptidoglycan-bd-like"/>
</dbReference>
<dbReference type="EMBL" id="WTVQ01000002">
    <property type="protein sequence ID" value="NMG73563.1"/>
    <property type="molecule type" value="Genomic_DNA"/>
</dbReference>
<dbReference type="Pfam" id="PF01374">
    <property type="entry name" value="Glyco_hydro_46"/>
    <property type="match status" value="1"/>
</dbReference>
<evidence type="ECO:0000313" key="2">
    <source>
        <dbReference type="EMBL" id="NMG73563.1"/>
    </source>
</evidence>
<dbReference type="InterPro" id="IPR023346">
    <property type="entry name" value="Lysozyme-like_dom_sf"/>
</dbReference>
<dbReference type="Gene3D" id="1.10.101.10">
    <property type="entry name" value="PGBD-like superfamily/PGBD"/>
    <property type="match status" value="1"/>
</dbReference>
<dbReference type="RefSeq" id="WP_169258706.1">
    <property type="nucleotide sequence ID" value="NZ_WTVQ01000002.1"/>
</dbReference>
<dbReference type="SUPFAM" id="SSF47090">
    <property type="entry name" value="PGBD-like"/>
    <property type="match status" value="1"/>
</dbReference>
<organism evidence="2 3">
    <name type="scientific">Aromatoleum diolicum</name>
    <dbReference type="NCBI Taxonomy" id="75796"/>
    <lineage>
        <taxon>Bacteria</taxon>
        <taxon>Pseudomonadati</taxon>
        <taxon>Pseudomonadota</taxon>
        <taxon>Betaproteobacteria</taxon>
        <taxon>Rhodocyclales</taxon>
        <taxon>Rhodocyclaceae</taxon>
        <taxon>Aromatoleum</taxon>
    </lineage>
</organism>
<sequence length="316" mass="34110">MLTATQKKTAESIVNLFETSQVLGDYGMVTLIAGDTGHLTFGRSQTTLGSGNLGKLLHLYCCNGGAAFGPLLSRYLPRFDACDTALDHDGALHNLLRASADDPVMRDMQDAFFDEHYWQPAMRAASREGVSSPLGAAVVYDSFVHGAWKAMRDRCNARVGSLASVGEQRWIENYVATRRAWLAGHARSDLRPTAYRMDAFQRLIDQGFWNLELPLVVRGQEISPASLAALPPGCYDGPPPGSRVLAVQSPIQRGLDVRRVQVGLSLRGVDIKADGLFGQTSARCIKAWQAAKGLPATGVADVALVAQLCALDEVPV</sequence>
<dbReference type="Gene3D" id="1.20.141.10">
    <property type="entry name" value="Chitosanase, subunit A, domain 1"/>
    <property type="match status" value="1"/>
</dbReference>
<evidence type="ECO:0000313" key="3">
    <source>
        <dbReference type="Proteomes" id="UP000648984"/>
    </source>
</evidence>
<dbReference type="Pfam" id="PF01471">
    <property type="entry name" value="PG_binding_1"/>
    <property type="match status" value="1"/>
</dbReference>
<accession>A0ABX1Q5I7</accession>
<protein>
    <submittedName>
        <fullName evidence="2">Chitosanase</fullName>
    </submittedName>
</protein>
<dbReference type="InterPro" id="IPR036365">
    <property type="entry name" value="PGBD-like_sf"/>
</dbReference>